<evidence type="ECO:0000313" key="3">
    <source>
        <dbReference type="EMBL" id="NMH98123.1"/>
    </source>
</evidence>
<evidence type="ECO:0000313" key="4">
    <source>
        <dbReference type="Proteomes" id="UP000820669"/>
    </source>
</evidence>
<feature type="chain" id="PRO_5045971745" description="Small secreted domain DUF320" evidence="2">
    <location>
        <begin position="26"/>
        <end position="82"/>
    </location>
</feature>
<protein>
    <recommendedName>
        <fullName evidence="5">Small secreted domain DUF320</fullName>
    </recommendedName>
</protein>
<proteinExistence type="predicted"/>
<organism evidence="3 4">
    <name type="scientific">Pseudonocardia acidicola</name>
    <dbReference type="NCBI Taxonomy" id="2724939"/>
    <lineage>
        <taxon>Bacteria</taxon>
        <taxon>Bacillati</taxon>
        <taxon>Actinomycetota</taxon>
        <taxon>Actinomycetes</taxon>
        <taxon>Pseudonocardiales</taxon>
        <taxon>Pseudonocardiaceae</taxon>
        <taxon>Pseudonocardia</taxon>
    </lineage>
</organism>
<dbReference type="EMBL" id="JAAXLA010000019">
    <property type="protein sequence ID" value="NMH98123.1"/>
    <property type="molecule type" value="Genomic_DNA"/>
</dbReference>
<feature type="compositionally biased region" description="Low complexity" evidence="1">
    <location>
        <begin position="60"/>
        <end position="74"/>
    </location>
</feature>
<accession>A0ABX1S985</accession>
<reference evidence="3 4" key="1">
    <citation type="submission" date="2020-04" db="EMBL/GenBank/DDBJ databases">
        <authorList>
            <person name="Klaysubun C."/>
            <person name="Duangmal K."/>
            <person name="Lipun K."/>
        </authorList>
    </citation>
    <scope>NUCLEOTIDE SEQUENCE [LARGE SCALE GENOMIC DNA]</scope>
    <source>
        <strain evidence="3 4">K10HN5</strain>
    </source>
</reference>
<gene>
    <name evidence="3" type="ORF">HF526_12485</name>
</gene>
<keyword evidence="4" id="KW-1185">Reference proteome</keyword>
<dbReference type="RefSeq" id="WP_169381545.1">
    <property type="nucleotide sequence ID" value="NZ_JAAXLA010000019.1"/>
</dbReference>
<dbReference type="Proteomes" id="UP000820669">
    <property type="component" value="Unassembled WGS sequence"/>
</dbReference>
<keyword evidence="2" id="KW-0732">Signal</keyword>
<evidence type="ECO:0008006" key="5">
    <source>
        <dbReference type="Google" id="ProtNLM"/>
    </source>
</evidence>
<sequence length="82" mass="7791">MRISRSALAVAAVSAGLTAMLGTGAATVAQASVPAATGSPTVGLTHVPGQQVTAQVPGIPQNNGGDQDADNNGGPDDGDGPI</sequence>
<evidence type="ECO:0000256" key="1">
    <source>
        <dbReference type="SAM" id="MobiDB-lite"/>
    </source>
</evidence>
<feature type="region of interest" description="Disordered" evidence="1">
    <location>
        <begin position="54"/>
        <end position="82"/>
    </location>
</feature>
<evidence type="ECO:0000256" key="2">
    <source>
        <dbReference type="SAM" id="SignalP"/>
    </source>
</evidence>
<comment type="caution">
    <text evidence="3">The sequence shown here is derived from an EMBL/GenBank/DDBJ whole genome shotgun (WGS) entry which is preliminary data.</text>
</comment>
<name>A0ABX1S985_9PSEU</name>
<feature type="signal peptide" evidence="2">
    <location>
        <begin position="1"/>
        <end position="25"/>
    </location>
</feature>